<reference evidence="1" key="1">
    <citation type="submission" date="2014-09" db="EMBL/GenBank/DDBJ databases">
        <authorList>
            <person name="Magalhaes I.L.F."/>
            <person name="Oliveira U."/>
            <person name="Santos F.R."/>
            <person name="Vidigal T.H.D.A."/>
            <person name="Brescovit A.D."/>
            <person name="Santos A.J."/>
        </authorList>
    </citation>
    <scope>NUCLEOTIDE SEQUENCE</scope>
    <source>
        <tissue evidence="1">Shoot tissue taken approximately 20 cm above the soil surface</tissue>
    </source>
</reference>
<dbReference type="EMBL" id="GBRH01205131">
    <property type="protein sequence ID" value="JAD92764.1"/>
    <property type="molecule type" value="Transcribed_RNA"/>
</dbReference>
<name>A0A0A9DW31_ARUDO</name>
<evidence type="ECO:0000313" key="1">
    <source>
        <dbReference type="EMBL" id="JAD92764.1"/>
    </source>
</evidence>
<proteinExistence type="predicted"/>
<dbReference type="AlphaFoldDB" id="A0A0A9DW31"/>
<reference evidence="1" key="2">
    <citation type="journal article" date="2015" name="Data Brief">
        <title>Shoot transcriptome of the giant reed, Arundo donax.</title>
        <authorList>
            <person name="Barrero R.A."/>
            <person name="Guerrero F.D."/>
            <person name="Moolhuijzen P."/>
            <person name="Goolsby J.A."/>
            <person name="Tidwell J."/>
            <person name="Bellgard S.E."/>
            <person name="Bellgard M.I."/>
        </authorList>
    </citation>
    <scope>NUCLEOTIDE SEQUENCE</scope>
    <source>
        <tissue evidence="1">Shoot tissue taken approximately 20 cm above the soil surface</tissue>
    </source>
</reference>
<organism evidence="1">
    <name type="scientific">Arundo donax</name>
    <name type="common">Giant reed</name>
    <name type="synonym">Donax arundinaceus</name>
    <dbReference type="NCBI Taxonomy" id="35708"/>
    <lineage>
        <taxon>Eukaryota</taxon>
        <taxon>Viridiplantae</taxon>
        <taxon>Streptophyta</taxon>
        <taxon>Embryophyta</taxon>
        <taxon>Tracheophyta</taxon>
        <taxon>Spermatophyta</taxon>
        <taxon>Magnoliopsida</taxon>
        <taxon>Liliopsida</taxon>
        <taxon>Poales</taxon>
        <taxon>Poaceae</taxon>
        <taxon>PACMAD clade</taxon>
        <taxon>Arundinoideae</taxon>
        <taxon>Arundineae</taxon>
        <taxon>Arundo</taxon>
    </lineage>
</organism>
<protein>
    <submittedName>
        <fullName evidence="1">Uncharacterized protein</fullName>
    </submittedName>
</protein>
<accession>A0A0A9DW31</accession>
<sequence length="45" mass="5105">MANRAFEFPILANYWLTKFASPAPLSAHFMRSQMVLYIGTLITKG</sequence>